<dbReference type="AlphaFoldDB" id="A0A843TQT1"/>
<feature type="domain" description="DUF4283" evidence="2">
    <location>
        <begin position="69"/>
        <end position="149"/>
    </location>
</feature>
<dbReference type="Pfam" id="PF14223">
    <property type="entry name" value="Retrotran_gag_2"/>
    <property type="match status" value="1"/>
</dbReference>
<sequence>MASPAVGGEALTGLASGASSLGRQSYAKIIAESKPPPPVPGIKPPAFTDSGEPTVYFTREEVGKSILTLNLAVIVRCAYGRSSIPDIKSCLSQRLEFREDFIVSILNHRHLLLRFEDKEDFLKVILRRSLCIKRLLYIFLKWDAKFDFSADPTIMPIGVGFPLLHVNYYYPDFLRSIAGNLGQVLRIYEPTSAITQTQEAFVCVELDIAKARPKRIWIGCGQEGFWQKNSYYKVVAVCSFCHKLGHAELECNKKTKDSVVMGNPQRQQTDQERKLDDNVTVKKSWHHKEVREVNIAPLMVNSFAPLMDSDPSVEAASITVQSEGLSEGAHGTGPQGDQEEAVQIQPTLHGVHGNIMEVHLHGLDATTVTVRDPELVFWEPSSSGFIAEGHSINRPPFFNGTDYSYWKNRMQVFLRAQNYEIWKVVEVGPYENQGDEETWTREQIRRATLNYSAMNMIQCAVHPKEYSRISMCKSAKEMWDKLELLYEGTSQVKETKANILVSEYELFMMKSDETISEMFAMFMIIVNGLKALGKDYTDADLAAGPFGVNPQAVEVVLASNPGRQH</sequence>
<dbReference type="PANTHER" id="PTHR31286:SF180">
    <property type="entry name" value="OS10G0362600 PROTEIN"/>
    <property type="match status" value="1"/>
</dbReference>
<evidence type="ECO:0000313" key="4">
    <source>
        <dbReference type="Proteomes" id="UP000652761"/>
    </source>
</evidence>
<keyword evidence="4" id="KW-1185">Reference proteome</keyword>
<name>A0A843TQT1_COLES</name>
<gene>
    <name evidence="3" type="ORF">Taro_005797</name>
</gene>
<dbReference type="Proteomes" id="UP000652761">
    <property type="component" value="Unassembled WGS sequence"/>
</dbReference>
<organism evidence="3 4">
    <name type="scientific">Colocasia esculenta</name>
    <name type="common">Wild taro</name>
    <name type="synonym">Arum esculentum</name>
    <dbReference type="NCBI Taxonomy" id="4460"/>
    <lineage>
        <taxon>Eukaryota</taxon>
        <taxon>Viridiplantae</taxon>
        <taxon>Streptophyta</taxon>
        <taxon>Embryophyta</taxon>
        <taxon>Tracheophyta</taxon>
        <taxon>Spermatophyta</taxon>
        <taxon>Magnoliopsida</taxon>
        <taxon>Liliopsida</taxon>
        <taxon>Araceae</taxon>
        <taxon>Aroideae</taxon>
        <taxon>Colocasieae</taxon>
        <taxon>Colocasia</taxon>
    </lineage>
</organism>
<dbReference type="Pfam" id="PF14111">
    <property type="entry name" value="DUF4283"/>
    <property type="match status" value="1"/>
</dbReference>
<evidence type="ECO:0000256" key="1">
    <source>
        <dbReference type="SAM" id="MobiDB-lite"/>
    </source>
</evidence>
<dbReference type="InterPro" id="IPR040256">
    <property type="entry name" value="At4g02000-like"/>
</dbReference>
<comment type="caution">
    <text evidence="3">The sequence shown here is derived from an EMBL/GenBank/DDBJ whole genome shotgun (WGS) entry which is preliminary data.</text>
</comment>
<evidence type="ECO:0000313" key="3">
    <source>
        <dbReference type="EMBL" id="MQL73441.1"/>
    </source>
</evidence>
<protein>
    <recommendedName>
        <fullName evidence="2">DUF4283 domain-containing protein</fullName>
    </recommendedName>
</protein>
<dbReference type="EMBL" id="NMUH01000167">
    <property type="protein sequence ID" value="MQL73441.1"/>
    <property type="molecule type" value="Genomic_DNA"/>
</dbReference>
<proteinExistence type="predicted"/>
<feature type="region of interest" description="Disordered" evidence="1">
    <location>
        <begin position="315"/>
        <end position="339"/>
    </location>
</feature>
<reference evidence="3" key="1">
    <citation type="submission" date="2017-07" db="EMBL/GenBank/DDBJ databases">
        <title>Taro Niue Genome Assembly and Annotation.</title>
        <authorList>
            <person name="Atibalentja N."/>
            <person name="Keating K."/>
            <person name="Fields C.J."/>
        </authorList>
    </citation>
    <scope>NUCLEOTIDE SEQUENCE</scope>
    <source>
        <strain evidence="3">Niue_2</strain>
        <tissue evidence="3">Leaf</tissue>
    </source>
</reference>
<dbReference type="InterPro" id="IPR025558">
    <property type="entry name" value="DUF4283"/>
</dbReference>
<accession>A0A843TQT1</accession>
<evidence type="ECO:0000259" key="2">
    <source>
        <dbReference type="Pfam" id="PF14111"/>
    </source>
</evidence>
<dbReference type="PANTHER" id="PTHR31286">
    <property type="entry name" value="GLYCINE-RICH CELL WALL STRUCTURAL PROTEIN 1.8-LIKE"/>
    <property type="match status" value="1"/>
</dbReference>